<evidence type="ECO:0000313" key="7">
    <source>
        <dbReference type="EMBL" id="MCP9761734.1"/>
    </source>
</evidence>
<dbReference type="SUPFAM" id="SSF57802">
    <property type="entry name" value="Rubredoxin-like"/>
    <property type="match status" value="1"/>
</dbReference>
<dbReference type="GO" id="GO:0005506">
    <property type="term" value="F:iron ion binding"/>
    <property type="evidence" value="ECO:0007669"/>
    <property type="project" value="InterPro"/>
</dbReference>
<comment type="cofactor">
    <cofactor evidence="1">
        <name>Fe(3+)</name>
        <dbReference type="ChEBI" id="CHEBI:29034"/>
    </cofactor>
</comment>
<feature type="domain" description="Rubredoxin-like" evidence="6">
    <location>
        <begin position="425"/>
        <end position="476"/>
    </location>
</feature>
<dbReference type="AlphaFoldDB" id="A0AAE3GYP4"/>
<evidence type="ECO:0000256" key="1">
    <source>
        <dbReference type="ARBA" id="ARBA00001965"/>
    </source>
</evidence>
<dbReference type="PROSITE" id="PS50903">
    <property type="entry name" value="RUBREDOXIN_LIKE"/>
    <property type="match status" value="1"/>
</dbReference>
<dbReference type="GO" id="GO:0043448">
    <property type="term" value="P:alkane catabolic process"/>
    <property type="evidence" value="ECO:0007669"/>
    <property type="project" value="TreeGrafter"/>
</dbReference>
<dbReference type="EMBL" id="RJUF01000003">
    <property type="protein sequence ID" value="MCP9761734.1"/>
    <property type="molecule type" value="Genomic_DNA"/>
</dbReference>
<evidence type="ECO:0000259" key="6">
    <source>
        <dbReference type="PROSITE" id="PS50903"/>
    </source>
</evidence>
<dbReference type="RefSeq" id="WP_255035477.1">
    <property type="nucleotide sequence ID" value="NZ_RJUF01000003.1"/>
</dbReference>
<keyword evidence="4" id="KW-0249">Electron transport</keyword>
<dbReference type="PANTHER" id="PTHR47627">
    <property type="entry name" value="RUBREDOXIN"/>
    <property type="match status" value="1"/>
</dbReference>
<keyword evidence="3" id="KW-0479">Metal-binding</keyword>
<evidence type="ECO:0000256" key="5">
    <source>
        <dbReference type="ARBA" id="ARBA00023004"/>
    </source>
</evidence>
<dbReference type="Pfam" id="PF00301">
    <property type="entry name" value="Rubredoxin"/>
    <property type="match status" value="1"/>
</dbReference>
<protein>
    <submittedName>
        <fullName evidence="7">Rubredoxin</fullName>
    </submittedName>
</protein>
<gene>
    <name evidence="7" type="ORF">EGI31_02120</name>
</gene>
<proteinExistence type="predicted"/>
<dbReference type="InterPro" id="IPR024934">
    <property type="entry name" value="Rubredoxin-like_dom"/>
</dbReference>
<sequence length="485" mass="56174">MNDFYKIRINFKGGVVSPGELKQILVAAQGAHVKEVRLSLRQQLILHIAHPFARKFEKSLADLNIKFQVDSNEMPNLVSSYVAEDVFQKGNWITEGIYKDIFDTFDYDSKLKINISDNAQSFTPFFSGHLNFVSSSTPNFWYLFLRKPKTNHVNAYDKLIFSNEIAKVSKSIEEALEQFPENEAKDVFENIPKIISIAKEEELKLPKFTLPYYEGFNRYGKKTWLGIYRRNELFSVSFLLEMCDLCLFTKLGEICFTPWKSLIIKGIEEADRKFWSSILAKHNINVRHAANELNWQVEDDSEEALKLKNELVESFNRQDIRTFGICFGIKTVPKTEVFASIMVQRRRTKLFNVIPFFNVYDISYTEDFDPNGRTKVYLAKGIQKMNLSEQLRRSVLLYNKQLSENSIKVLGDQMKVSEPQKVKKIKIFQCNSCLSIYDSRYGDELAGVPAGITFENLPSDYRCGLCEEQKSNFKSIEMNDNFVHS</sequence>
<comment type="caution">
    <text evidence="7">The sequence shown here is derived from an EMBL/GenBank/DDBJ whole genome shotgun (WGS) entry which is preliminary data.</text>
</comment>
<evidence type="ECO:0000256" key="3">
    <source>
        <dbReference type="ARBA" id="ARBA00022723"/>
    </source>
</evidence>
<dbReference type="PANTHER" id="PTHR47627:SF1">
    <property type="entry name" value="RUBREDOXIN-1-RELATED"/>
    <property type="match status" value="1"/>
</dbReference>
<dbReference type="InterPro" id="IPR050526">
    <property type="entry name" value="Rubredoxin_ET"/>
</dbReference>
<evidence type="ECO:0000313" key="8">
    <source>
        <dbReference type="Proteomes" id="UP001204144"/>
    </source>
</evidence>
<accession>A0AAE3GYP4</accession>
<evidence type="ECO:0000256" key="4">
    <source>
        <dbReference type="ARBA" id="ARBA00022982"/>
    </source>
</evidence>
<name>A0AAE3GYP4_9BACT</name>
<dbReference type="Gene3D" id="2.20.28.10">
    <property type="match status" value="1"/>
</dbReference>
<dbReference type="GO" id="GO:0009055">
    <property type="term" value="F:electron transfer activity"/>
    <property type="evidence" value="ECO:0007669"/>
    <property type="project" value="TreeGrafter"/>
</dbReference>
<dbReference type="InterPro" id="IPR024935">
    <property type="entry name" value="Rubredoxin_dom"/>
</dbReference>
<keyword evidence="2" id="KW-0813">Transport</keyword>
<evidence type="ECO:0000256" key="2">
    <source>
        <dbReference type="ARBA" id="ARBA00022448"/>
    </source>
</evidence>
<keyword evidence="8" id="KW-1185">Reference proteome</keyword>
<reference evidence="7 8" key="1">
    <citation type="submission" date="2018-11" db="EMBL/GenBank/DDBJ databases">
        <title>Novel bacteria species description.</title>
        <authorList>
            <person name="Han J.-H."/>
        </authorList>
    </citation>
    <scope>NUCLEOTIDE SEQUENCE [LARGE SCALE GENOMIC DNA]</scope>
    <source>
        <strain evidence="7 8">KCTC23259</strain>
    </source>
</reference>
<keyword evidence="5" id="KW-0408">Iron</keyword>
<dbReference type="Proteomes" id="UP001204144">
    <property type="component" value="Unassembled WGS sequence"/>
</dbReference>
<organism evidence="7 8">
    <name type="scientific">Lacihabitans soyangensis</name>
    <dbReference type="NCBI Taxonomy" id="869394"/>
    <lineage>
        <taxon>Bacteria</taxon>
        <taxon>Pseudomonadati</taxon>
        <taxon>Bacteroidota</taxon>
        <taxon>Cytophagia</taxon>
        <taxon>Cytophagales</taxon>
        <taxon>Leadbetterellaceae</taxon>
        <taxon>Lacihabitans</taxon>
    </lineage>
</organism>